<comment type="caution">
    <text evidence="2">The sequence shown here is derived from an EMBL/GenBank/DDBJ whole genome shotgun (WGS) entry which is preliminary data.</text>
</comment>
<sequence length="300" mass="30399">MLLGELHQAILAIGSNIGLLDVAVGVALVLNIGVILGADNHVDVLAGDADIVALVLHLGGLQGVQRQLAGLLAGHAGVAGEGSDEVVVQAGDRADGSDLHGPAGAGEALDVTLVAQSAQQHLREGEAGQGAGGTEGAVRVAVDVAGGLAVRDNRGKGVGHGHVLVRSGRDLQGSGGLGADHQRNDDLGGGAAGQSPSGLEVAALIAGDDTELVENRNCFLVLNFTLVGEVLVLGGAGANGDQRHGHNQRHYQRKELLHGFSSLKICRFRRSPAPRDPRRSPKPLVSGPALSPRTDPVSAT</sequence>
<proteinExistence type="predicted"/>
<protein>
    <submittedName>
        <fullName evidence="2">Uncharacterized protein</fullName>
    </submittedName>
</protein>
<evidence type="ECO:0000313" key="2">
    <source>
        <dbReference type="EMBL" id="MPM75457.1"/>
    </source>
</evidence>
<feature type="region of interest" description="Disordered" evidence="1">
    <location>
        <begin position="269"/>
        <end position="300"/>
    </location>
</feature>
<dbReference type="AlphaFoldDB" id="A0A645CES0"/>
<name>A0A645CES0_9ZZZZ</name>
<feature type="region of interest" description="Disordered" evidence="1">
    <location>
        <begin position="169"/>
        <end position="194"/>
    </location>
</feature>
<gene>
    <name evidence="2" type="ORF">SDC9_122450</name>
</gene>
<dbReference type="EMBL" id="VSSQ01026637">
    <property type="protein sequence ID" value="MPM75457.1"/>
    <property type="molecule type" value="Genomic_DNA"/>
</dbReference>
<evidence type="ECO:0000256" key="1">
    <source>
        <dbReference type="SAM" id="MobiDB-lite"/>
    </source>
</evidence>
<accession>A0A645CES0</accession>
<reference evidence="2" key="1">
    <citation type="submission" date="2019-08" db="EMBL/GenBank/DDBJ databases">
        <authorList>
            <person name="Kucharzyk K."/>
            <person name="Murdoch R.W."/>
            <person name="Higgins S."/>
            <person name="Loffler F."/>
        </authorList>
    </citation>
    <scope>NUCLEOTIDE SEQUENCE</scope>
</reference>
<organism evidence="2">
    <name type="scientific">bioreactor metagenome</name>
    <dbReference type="NCBI Taxonomy" id="1076179"/>
    <lineage>
        <taxon>unclassified sequences</taxon>
        <taxon>metagenomes</taxon>
        <taxon>ecological metagenomes</taxon>
    </lineage>
</organism>